<dbReference type="PANTHER" id="PTHR30136:SF24">
    <property type="entry name" value="HTH-TYPE TRANSCRIPTIONAL REPRESSOR ALLR"/>
    <property type="match status" value="1"/>
</dbReference>
<evidence type="ECO:0000259" key="1">
    <source>
        <dbReference type="PROSITE" id="PS51078"/>
    </source>
</evidence>
<dbReference type="Gene3D" id="3.30.450.40">
    <property type="match status" value="1"/>
</dbReference>
<accession>A0A852YIP2</accession>
<evidence type="ECO:0000313" key="3">
    <source>
        <dbReference type="Proteomes" id="UP000553888"/>
    </source>
</evidence>
<keyword evidence="2" id="KW-0238">DNA-binding</keyword>
<evidence type="ECO:0000313" key="2">
    <source>
        <dbReference type="EMBL" id="NYG97649.1"/>
    </source>
</evidence>
<dbReference type="AlphaFoldDB" id="A0A852YIP2"/>
<dbReference type="GO" id="GO:0003700">
    <property type="term" value="F:DNA-binding transcription factor activity"/>
    <property type="evidence" value="ECO:0007669"/>
    <property type="project" value="TreeGrafter"/>
</dbReference>
<dbReference type="Pfam" id="PF01614">
    <property type="entry name" value="IclR_C"/>
    <property type="match status" value="1"/>
</dbReference>
<dbReference type="EMBL" id="JACBZY010000001">
    <property type="protein sequence ID" value="NYG97649.1"/>
    <property type="molecule type" value="Genomic_DNA"/>
</dbReference>
<gene>
    <name evidence="2" type="ORF">BJ979_000275</name>
</gene>
<organism evidence="2 3">
    <name type="scientific">Schumannella luteola</name>
    <dbReference type="NCBI Taxonomy" id="472059"/>
    <lineage>
        <taxon>Bacteria</taxon>
        <taxon>Bacillati</taxon>
        <taxon>Actinomycetota</taxon>
        <taxon>Actinomycetes</taxon>
        <taxon>Micrococcales</taxon>
        <taxon>Microbacteriaceae</taxon>
        <taxon>Schumannella</taxon>
    </lineage>
</organism>
<dbReference type="GO" id="GO:0045892">
    <property type="term" value="P:negative regulation of DNA-templated transcription"/>
    <property type="evidence" value="ECO:0007669"/>
    <property type="project" value="TreeGrafter"/>
</dbReference>
<comment type="caution">
    <text evidence="2">The sequence shown here is derived from an EMBL/GenBank/DDBJ whole genome shotgun (WGS) entry which is preliminary data.</text>
</comment>
<dbReference type="Proteomes" id="UP000553888">
    <property type="component" value="Unassembled WGS sequence"/>
</dbReference>
<dbReference type="PROSITE" id="PS51078">
    <property type="entry name" value="ICLR_ED"/>
    <property type="match status" value="1"/>
</dbReference>
<reference evidence="2 3" key="1">
    <citation type="submission" date="2020-07" db="EMBL/GenBank/DDBJ databases">
        <title>Sequencing the genomes of 1000 actinobacteria strains.</title>
        <authorList>
            <person name="Klenk H.-P."/>
        </authorList>
    </citation>
    <scope>NUCLEOTIDE SEQUENCE [LARGE SCALE GENOMIC DNA]</scope>
    <source>
        <strain evidence="2 3">DSM 23141</strain>
    </source>
</reference>
<feature type="domain" description="IclR-ED" evidence="1">
    <location>
        <begin position="1"/>
        <end position="175"/>
    </location>
</feature>
<keyword evidence="3" id="KW-1185">Reference proteome</keyword>
<dbReference type="InterPro" id="IPR029016">
    <property type="entry name" value="GAF-like_dom_sf"/>
</dbReference>
<proteinExistence type="predicted"/>
<protein>
    <submittedName>
        <fullName evidence="2">DNA-binding IclR family transcriptional regulator</fullName>
    </submittedName>
</protein>
<dbReference type="PANTHER" id="PTHR30136">
    <property type="entry name" value="HELIX-TURN-HELIX TRANSCRIPTIONAL REGULATOR, ICLR FAMILY"/>
    <property type="match status" value="1"/>
</dbReference>
<sequence>MSASSDLLDVFGPTVRGDDELAHQLVQLAELDGRTARFLARHDGREPFASSAAPGDRRPAETTAVGLALLAQLDDAEIAERYGDAAAAVLAEVRATRQRGYALDRAATHPSVFGVAVPVPVPVSVSAGSGAEAARSPLVLGVALVEVLPDRMRESSERYVTVVAALRRVAAELGAGHAETPGSREPLRAL</sequence>
<dbReference type="SUPFAM" id="SSF55781">
    <property type="entry name" value="GAF domain-like"/>
    <property type="match status" value="1"/>
</dbReference>
<dbReference type="GO" id="GO:0003677">
    <property type="term" value="F:DNA binding"/>
    <property type="evidence" value="ECO:0007669"/>
    <property type="project" value="UniProtKB-KW"/>
</dbReference>
<name>A0A852YIP2_9MICO</name>
<dbReference type="InterPro" id="IPR050707">
    <property type="entry name" value="HTH_MetabolicPath_Reg"/>
</dbReference>
<dbReference type="RefSeq" id="WP_179564469.1">
    <property type="nucleotide sequence ID" value="NZ_JACBZY010000001.1"/>
</dbReference>
<dbReference type="InterPro" id="IPR014757">
    <property type="entry name" value="Tscrpt_reg_IclR_C"/>
</dbReference>